<organism evidence="2 3">
    <name type="scientific">Lupinus luteus</name>
    <name type="common">European yellow lupine</name>
    <dbReference type="NCBI Taxonomy" id="3873"/>
    <lineage>
        <taxon>Eukaryota</taxon>
        <taxon>Viridiplantae</taxon>
        <taxon>Streptophyta</taxon>
        <taxon>Embryophyta</taxon>
        <taxon>Tracheophyta</taxon>
        <taxon>Spermatophyta</taxon>
        <taxon>Magnoliopsida</taxon>
        <taxon>eudicotyledons</taxon>
        <taxon>Gunneridae</taxon>
        <taxon>Pentapetalae</taxon>
        <taxon>rosids</taxon>
        <taxon>fabids</taxon>
        <taxon>Fabales</taxon>
        <taxon>Fabaceae</taxon>
        <taxon>Papilionoideae</taxon>
        <taxon>50 kb inversion clade</taxon>
        <taxon>genistoids sensu lato</taxon>
        <taxon>core genistoids</taxon>
        <taxon>Genisteae</taxon>
        <taxon>Lupinus</taxon>
    </lineage>
</organism>
<name>A0AAV1WL45_LUPLU</name>
<accession>A0AAV1WL45</accession>
<reference evidence="2 3" key="1">
    <citation type="submission" date="2024-03" db="EMBL/GenBank/DDBJ databases">
        <authorList>
            <person name="Martinez-Hernandez J."/>
        </authorList>
    </citation>
    <scope>NUCLEOTIDE SEQUENCE [LARGE SCALE GENOMIC DNA]</scope>
</reference>
<dbReference type="AlphaFoldDB" id="A0AAV1WL45"/>
<protein>
    <submittedName>
        <fullName evidence="2">Uncharacterized protein</fullName>
    </submittedName>
</protein>
<dbReference type="Proteomes" id="UP001497480">
    <property type="component" value="Unassembled WGS sequence"/>
</dbReference>
<evidence type="ECO:0000313" key="2">
    <source>
        <dbReference type="EMBL" id="CAL0309536.1"/>
    </source>
</evidence>
<proteinExistence type="predicted"/>
<sequence length="92" mass="9717">MANSSFPEAQVIFPRVSGQGHPLEESTTSPTGGGQHTFPKAQTTSSLDGNSCSTPRAAIAYYSGCERLSTTHARIMTPFGSFLVTPKAKTKP</sequence>
<keyword evidence="3" id="KW-1185">Reference proteome</keyword>
<gene>
    <name evidence="2" type="ORF">LLUT_LOCUS10596</name>
</gene>
<comment type="caution">
    <text evidence="2">The sequence shown here is derived from an EMBL/GenBank/DDBJ whole genome shotgun (WGS) entry which is preliminary data.</text>
</comment>
<feature type="compositionally biased region" description="Polar residues" evidence="1">
    <location>
        <begin position="40"/>
        <end position="51"/>
    </location>
</feature>
<feature type="region of interest" description="Disordered" evidence="1">
    <location>
        <begin position="1"/>
        <end position="51"/>
    </location>
</feature>
<evidence type="ECO:0000313" key="3">
    <source>
        <dbReference type="Proteomes" id="UP001497480"/>
    </source>
</evidence>
<dbReference type="EMBL" id="CAXHTB010000007">
    <property type="protein sequence ID" value="CAL0309536.1"/>
    <property type="molecule type" value="Genomic_DNA"/>
</dbReference>
<evidence type="ECO:0000256" key="1">
    <source>
        <dbReference type="SAM" id="MobiDB-lite"/>
    </source>
</evidence>